<proteinExistence type="predicted"/>
<accession>A0A328TPI5</accession>
<protein>
    <submittedName>
        <fullName evidence="1">Uncharacterized protein</fullName>
    </submittedName>
</protein>
<comment type="caution">
    <text evidence="1">The sequence shown here is derived from an EMBL/GenBank/DDBJ whole genome shotgun (WGS) entry which is preliminary data.</text>
</comment>
<dbReference type="Proteomes" id="UP000244334">
    <property type="component" value="Unassembled WGS sequence"/>
</dbReference>
<dbReference type="AlphaFoldDB" id="A0A328TPI5"/>
<keyword evidence="2" id="KW-1185">Reference proteome</keyword>
<reference evidence="1" key="1">
    <citation type="submission" date="2018-04" db="EMBL/GenBank/DDBJ databases">
        <title>Genomes of the Obligate Erwinia dacicola and Facultative Enterobacter sp. OLF Endosymbionts of the Olive Fruit fly, Bactrocera oleae.</title>
        <authorList>
            <person name="Estes A.M."/>
            <person name="Hearn D.J."/>
            <person name="Agarwal S."/>
            <person name="Pierson E.A."/>
            <person name="Dunning-Hotopp J.C."/>
        </authorList>
    </citation>
    <scope>NUCLEOTIDE SEQUENCE [LARGE SCALE GENOMIC DNA]</scope>
    <source>
        <strain evidence="1">Oroville</strain>
    </source>
</reference>
<dbReference type="EMBL" id="LJAM02000219">
    <property type="protein sequence ID" value="RAP70991.1"/>
    <property type="molecule type" value="Genomic_DNA"/>
</dbReference>
<evidence type="ECO:0000313" key="2">
    <source>
        <dbReference type="Proteomes" id="UP000244334"/>
    </source>
</evidence>
<sequence>MPRKEKSRLPASITARQFGIFLAVYFHASPSKRGALYAFTWRRQAKIAAQVIVCSG</sequence>
<organism evidence="1 2">
    <name type="scientific">Candidatus Erwinia dacicola</name>
    <dbReference type="NCBI Taxonomy" id="252393"/>
    <lineage>
        <taxon>Bacteria</taxon>
        <taxon>Pseudomonadati</taxon>
        <taxon>Pseudomonadota</taxon>
        <taxon>Gammaproteobacteria</taxon>
        <taxon>Enterobacterales</taxon>
        <taxon>Erwiniaceae</taxon>
        <taxon>Erwinia</taxon>
    </lineage>
</organism>
<name>A0A328TPI5_9GAMM</name>
<evidence type="ECO:0000313" key="1">
    <source>
        <dbReference type="EMBL" id="RAP70991.1"/>
    </source>
</evidence>
<gene>
    <name evidence="1" type="ORF">ACZ87_02200</name>
</gene>